<gene>
    <name evidence="1" type="primary">PRELID1_2</name>
    <name evidence="1" type="ORF">P7K49_007347</name>
</gene>
<sequence length="85" mass="9443">MTTFTWNITHAWLMVVEERCVYCAVQEFGLAPSKSSVTKTMKGFEQILAKLQGEAPSTRLVETAQEAKRAKDLSIKAAAKQPHFG</sequence>
<comment type="caution">
    <text evidence="1">The sequence shown here is derived from an EMBL/GenBank/DDBJ whole genome shotgun (WGS) entry which is preliminary data.</text>
</comment>
<evidence type="ECO:0000313" key="2">
    <source>
        <dbReference type="Proteomes" id="UP001266305"/>
    </source>
</evidence>
<keyword evidence="2" id="KW-1185">Reference proteome</keyword>
<proteinExistence type="predicted"/>
<name>A0ABQ9VUK9_SAGOE</name>
<reference evidence="1 2" key="1">
    <citation type="submission" date="2023-05" db="EMBL/GenBank/DDBJ databases">
        <title>B98-5 Cell Line De Novo Hybrid Assembly: An Optical Mapping Approach.</title>
        <authorList>
            <person name="Kananen K."/>
            <person name="Auerbach J.A."/>
            <person name="Kautto E."/>
            <person name="Blachly J.S."/>
        </authorList>
    </citation>
    <scope>NUCLEOTIDE SEQUENCE [LARGE SCALE GENOMIC DNA]</scope>
    <source>
        <strain evidence="1">B95-8</strain>
        <tissue evidence="1">Cell line</tissue>
    </source>
</reference>
<accession>A0ABQ9VUK9</accession>
<dbReference type="EMBL" id="JASSZA010000004">
    <property type="protein sequence ID" value="KAK2113081.1"/>
    <property type="molecule type" value="Genomic_DNA"/>
</dbReference>
<evidence type="ECO:0000313" key="1">
    <source>
        <dbReference type="EMBL" id="KAK2113081.1"/>
    </source>
</evidence>
<organism evidence="1 2">
    <name type="scientific">Saguinus oedipus</name>
    <name type="common">Cotton-top tamarin</name>
    <name type="synonym">Oedipomidas oedipus</name>
    <dbReference type="NCBI Taxonomy" id="9490"/>
    <lineage>
        <taxon>Eukaryota</taxon>
        <taxon>Metazoa</taxon>
        <taxon>Chordata</taxon>
        <taxon>Craniata</taxon>
        <taxon>Vertebrata</taxon>
        <taxon>Euteleostomi</taxon>
        <taxon>Mammalia</taxon>
        <taxon>Eutheria</taxon>
        <taxon>Euarchontoglires</taxon>
        <taxon>Primates</taxon>
        <taxon>Haplorrhini</taxon>
        <taxon>Platyrrhini</taxon>
        <taxon>Cebidae</taxon>
        <taxon>Callitrichinae</taxon>
        <taxon>Saguinus</taxon>
    </lineage>
</organism>
<protein>
    <submittedName>
        <fullName evidence="1">PRELI domain-containing protein 1, mitochondrial</fullName>
    </submittedName>
</protein>
<dbReference type="Proteomes" id="UP001266305">
    <property type="component" value="Unassembled WGS sequence"/>
</dbReference>